<accession>A0A0D0DJS3</accession>
<evidence type="ECO:0000256" key="5">
    <source>
        <dbReference type="ARBA" id="ARBA00022927"/>
    </source>
</evidence>
<evidence type="ECO:0000256" key="2">
    <source>
        <dbReference type="ARBA" id="ARBA00009170"/>
    </source>
</evidence>
<evidence type="ECO:0000256" key="4">
    <source>
        <dbReference type="ARBA" id="ARBA00022787"/>
    </source>
</evidence>
<dbReference type="Gene3D" id="1.20.1050.10">
    <property type="match status" value="1"/>
</dbReference>
<dbReference type="Proteomes" id="UP000054538">
    <property type="component" value="Unassembled WGS sequence"/>
</dbReference>
<keyword evidence="9" id="KW-1133">Transmembrane helix</keyword>
<evidence type="ECO:0000256" key="3">
    <source>
        <dbReference type="ARBA" id="ARBA00022448"/>
    </source>
</evidence>
<reference evidence="13" key="2">
    <citation type="submission" date="2015-01" db="EMBL/GenBank/DDBJ databases">
        <title>Evolutionary Origins and Diversification of the Mycorrhizal Mutualists.</title>
        <authorList>
            <consortium name="DOE Joint Genome Institute"/>
            <consortium name="Mycorrhizal Genomics Consortium"/>
            <person name="Kohler A."/>
            <person name="Kuo A."/>
            <person name="Nagy L.G."/>
            <person name="Floudas D."/>
            <person name="Copeland A."/>
            <person name="Barry K.W."/>
            <person name="Cichocki N."/>
            <person name="Veneault-Fourrey C."/>
            <person name="LaButti K."/>
            <person name="Lindquist E.A."/>
            <person name="Lipzen A."/>
            <person name="Lundell T."/>
            <person name="Morin E."/>
            <person name="Murat C."/>
            <person name="Riley R."/>
            <person name="Ohm R."/>
            <person name="Sun H."/>
            <person name="Tunlid A."/>
            <person name="Henrissat B."/>
            <person name="Grigoriev I.V."/>
            <person name="Hibbett D.S."/>
            <person name="Martin F."/>
        </authorList>
    </citation>
    <scope>NUCLEOTIDE SEQUENCE [LARGE SCALE GENOMIC DNA]</scope>
    <source>
        <strain evidence="13">Ve08.2h10</strain>
    </source>
</reference>
<protein>
    <recommendedName>
        <fullName evidence="14">Mitochondrial outer membrane transport complex Sam37/metaxin N-terminal domain-containing protein</fullName>
    </recommendedName>
</protein>
<feature type="domain" description="Metaxin glutathione S-transferase" evidence="11">
    <location>
        <begin position="208"/>
        <end position="270"/>
    </location>
</feature>
<evidence type="ECO:0000259" key="10">
    <source>
        <dbReference type="Pfam" id="PF10568"/>
    </source>
</evidence>
<evidence type="ECO:0008006" key="14">
    <source>
        <dbReference type="Google" id="ProtNLM"/>
    </source>
</evidence>
<dbReference type="InterPro" id="IPR033468">
    <property type="entry name" value="Metaxin_GST"/>
</dbReference>
<comment type="subcellular location">
    <subcellularLocation>
        <location evidence="1">Mitochondrion outer membrane</location>
    </subcellularLocation>
</comment>
<dbReference type="FunCoup" id="A0A0D0DJS3">
    <property type="interactions" value="154"/>
</dbReference>
<gene>
    <name evidence="12" type="ORF">PAXRUDRAFT_823574</name>
</gene>
<dbReference type="STRING" id="930991.A0A0D0DJS3"/>
<evidence type="ECO:0000256" key="1">
    <source>
        <dbReference type="ARBA" id="ARBA00004294"/>
    </source>
</evidence>
<feature type="compositionally biased region" description="Acidic residues" evidence="8">
    <location>
        <begin position="343"/>
        <end position="352"/>
    </location>
</feature>
<feature type="compositionally biased region" description="Acidic residues" evidence="8">
    <location>
        <begin position="361"/>
        <end position="372"/>
    </location>
</feature>
<dbReference type="SUPFAM" id="SSF47616">
    <property type="entry name" value="GST C-terminal domain-like"/>
    <property type="match status" value="1"/>
</dbReference>
<evidence type="ECO:0000313" key="13">
    <source>
        <dbReference type="Proteomes" id="UP000054538"/>
    </source>
</evidence>
<dbReference type="HOGENOM" id="CLU_032751_2_0_1"/>
<organism evidence="12 13">
    <name type="scientific">Paxillus rubicundulus Ve08.2h10</name>
    <dbReference type="NCBI Taxonomy" id="930991"/>
    <lineage>
        <taxon>Eukaryota</taxon>
        <taxon>Fungi</taxon>
        <taxon>Dikarya</taxon>
        <taxon>Basidiomycota</taxon>
        <taxon>Agaricomycotina</taxon>
        <taxon>Agaricomycetes</taxon>
        <taxon>Agaricomycetidae</taxon>
        <taxon>Boletales</taxon>
        <taxon>Paxilineae</taxon>
        <taxon>Paxillaceae</taxon>
        <taxon>Paxillus</taxon>
    </lineage>
</organism>
<keyword evidence="13" id="KW-1185">Reference proteome</keyword>
<evidence type="ECO:0000259" key="11">
    <source>
        <dbReference type="Pfam" id="PF17171"/>
    </source>
</evidence>
<evidence type="ECO:0000256" key="7">
    <source>
        <dbReference type="ARBA" id="ARBA00023136"/>
    </source>
</evidence>
<evidence type="ECO:0000256" key="6">
    <source>
        <dbReference type="ARBA" id="ARBA00023128"/>
    </source>
</evidence>
<keyword evidence="6" id="KW-0496">Mitochondrion</keyword>
<dbReference type="Pfam" id="PF17171">
    <property type="entry name" value="GST_C_6"/>
    <property type="match status" value="1"/>
</dbReference>
<feature type="transmembrane region" description="Helical" evidence="9">
    <location>
        <begin position="317"/>
        <end position="341"/>
    </location>
</feature>
<keyword evidence="9" id="KW-0812">Transmembrane</keyword>
<dbReference type="GO" id="GO:0015031">
    <property type="term" value="P:protein transport"/>
    <property type="evidence" value="ECO:0007669"/>
    <property type="project" value="UniProtKB-KW"/>
</dbReference>
<dbReference type="InParanoid" id="A0A0D0DJS3"/>
<dbReference type="InterPro" id="IPR036282">
    <property type="entry name" value="Glutathione-S-Trfase_C_sf"/>
</dbReference>
<dbReference type="InterPro" id="IPR050931">
    <property type="entry name" value="Mito_Protein_Transport_Metaxin"/>
</dbReference>
<evidence type="ECO:0000256" key="8">
    <source>
        <dbReference type="SAM" id="MobiDB-lite"/>
    </source>
</evidence>
<keyword evidence="3" id="KW-0813">Transport</keyword>
<proteinExistence type="inferred from homology"/>
<evidence type="ECO:0000256" key="9">
    <source>
        <dbReference type="SAM" id="Phobius"/>
    </source>
</evidence>
<evidence type="ECO:0000313" key="12">
    <source>
        <dbReference type="EMBL" id="KIK98722.1"/>
    </source>
</evidence>
<dbReference type="InterPro" id="IPR019564">
    <property type="entry name" value="Sam37/metaxin_N"/>
</dbReference>
<dbReference type="CDD" id="cd03054">
    <property type="entry name" value="GST_N_Metaxin"/>
    <property type="match status" value="1"/>
</dbReference>
<dbReference type="GO" id="GO:0007005">
    <property type="term" value="P:mitochondrion organization"/>
    <property type="evidence" value="ECO:0007669"/>
    <property type="project" value="TreeGrafter"/>
</dbReference>
<dbReference type="AlphaFoldDB" id="A0A0D0DJS3"/>
<keyword evidence="5" id="KW-0653">Protein transport</keyword>
<dbReference type="GO" id="GO:0001401">
    <property type="term" value="C:SAM complex"/>
    <property type="evidence" value="ECO:0007669"/>
    <property type="project" value="InterPro"/>
</dbReference>
<dbReference type="PANTHER" id="PTHR12289">
    <property type="entry name" value="METAXIN RELATED"/>
    <property type="match status" value="1"/>
</dbReference>
<dbReference type="OrthoDB" id="5835136at2759"/>
<keyword evidence="4" id="KW-1000">Mitochondrion outer membrane</keyword>
<dbReference type="PANTHER" id="PTHR12289:SF41">
    <property type="entry name" value="FAILED AXON CONNECTIONS-RELATED"/>
    <property type="match status" value="1"/>
</dbReference>
<sequence length="372" mass="41578">MSEAPYILHTWPSKWNLKSLDPTCLAAVMYLQLTIPGKFRVAESTNPDESSNGQLPFMTHEHLVFSSLPAIISFVTSLSKSSRTSGATDIDASLTTFQKAQRTAWYAHIEANIGDLVSHMLYGIDANFRGLTQPALANEMPLPQKYYVPGRIRETYKPRLEASGLWSLPGAEQEKKNPFTKEEKKEEDHKGTFARVFEREKVLEKARTTLGAHARLLEGKQFFFGDRPTSIDLYLASHILLLADPPFPDSVLQALLLESYPVLIDHARRVQAEVARAPPYEHLMGSTASLIPRSFNWGTNETNAPDADDIRFRRMRLIWVAMVAAIAMCHVALFTSTLAAMEEQGEEEEEEEGKGRGDVVGESEGEGEDHDT</sequence>
<name>A0A0D0DJS3_9AGAM</name>
<comment type="similarity">
    <text evidence="2">Belongs to the metaxin family.</text>
</comment>
<feature type="domain" description="Mitochondrial outer membrane transport complex Sam37/metaxin N-terminal" evidence="10">
    <location>
        <begin position="24"/>
        <end position="153"/>
    </location>
</feature>
<keyword evidence="7 9" id="KW-0472">Membrane</keyword>
<dbReference type="EMBL" id="KN824883">
    <property type="protein sequence ID" value="KIK98722.1"/>
    <property type="molecule type" value="Genomic_DNA"/>
</dbReference>
<dbReference type="Pfam" id="PF10568">
    <property type="entry name" value="Tom37"/>
    <property type="match status" value="1"/>
</dbReference>
<feature type="region of interest" description="Disordered" evidence="8">
    <location>
        <begin position="342"/>
        <end position="372"/>
    </location>
</feature>
<reference evidence="12 13" key="1">
    <citation type="submission" date="2014-04" db="EMBL/GenBank/DDBJ databases">
        <authorList>
            <consortium name="DOE Joint Genome Institute"/>
            <person name="Kuo A."/>
            <person name="Kohler A."/>
            <person name="Jargeat P."/>
            <person name="Nagy L.G."/>
            <person name="Floudas D."/>
            <person name="Copeland A."/>
            <person name="Barry K.W."/>
            <person name="Cichocki N."/>
            <person name="Veneault-Fourrey C."/>
            <person name="LaButti K."/>
            <person name="Lindquist E.A."/>
            <person name="Lipzen A."/>
            <person name="Lundell T."/>
            <person name="Morin E."/>
            <person name="Murat C."/>
            <person name="Sun H."/>
            <person name="Tunlid A."/>
            <person name="Henrissat B."/>
            <person name="Grigoriev I.V."/>
            <person name="Hibbett D.S."/>
            <person name="Martin F."/>
            <person name="Nordberg H.P."/>
            <person name="Cantor M.N."/>
            <person name="Hua S.X."/>
        </authorList>
    </citation>
    <scope>NUCLEOTIDE SEQUENCE [LARGE SCALE GENOMIC DNA]</scope>
    <source>
        <strain evidence="12 13">Ve08.2h10</strain>
    </source>
</reference>